<dbReference type="Proteomes" id="UP001445076">
    <property type="component" value="Unassembled WGS sequence"/>
</dbReference>
<protein>
    <submittedName>
        <fullName evidence="3">Uncharacterized protein</fullName>
    </submittedName>
</protein>
<feature type="region of interest" description="Disordered" evidence="2">
    <location>
        <begin position="86"/>
        <end position="130"/>
    </location>
</feature>
<proteinExistence type="predicted"/>
<keyword evidence="4" id="KW-1185">Reference proteome</keyword>
<feature type="region of interest" description="Disordered" evidence="2">
    <location>
        <begin position="1"/>
        <end position="34"/>
    </location>
</feature>
<feature type="compositionally biased region" description="Polar residues" evidence="2">
    <location>
        <begin position="1"/>
        <end position="12"/>
    </location>
</feature>
<sequence length="300" mass="33902">MATTDSAHTWTPPSAKVLRAGEPSDGRTHAHTLPQEDYYNSVKFTVGYQELQARWSRGTPGHTPRTSHKTSTFMPHQELLTTQARYASDAPRPNKRWDSSVDTSSLDIPHTVPSSVDTSPAISPRPERMRDEKTVRDISYTLSCACASQESYCECEQVSREEVQDAVGDHSSKGRWAGVVDALRRVLTSLRSRPPPAPPNTSLHRKVAELECELETYKQLSEAKKRSADLLKYQLMEVLYEQVVKQVEDHHLRRLLEREVMGLEIENHLLRLTTNHDLIVLCTQLLREAAASSSYRTPDS</sequence>
<feature type="coiled-coil region" evidence="1">
    <location>
        <begin position="200"/>
        <end position="227"/>
    </location>
</feature>
<accession>A0AAW0WKM8</accession>
<organism evidence="3 4">
    <name type="scientific">Cherax quadricarinatus</name>
    <name type="common">Australian red claw crayfish</name>
    <dbReference type="NCBI Taxonomy" id="27406"/>
    <lineage>
        <taxon>Eukaryota</taxon>
        <taxon>Metazoa</taxon>
        <taxon>Ecdysozoa</taxon>
        <taxon>Arthropoda</taxon>
        <taxon>Crustacea</taxon>
        <taxon>Multicrustacea</taxon>
        <taxon>Malacostraca</taxon>
        <taxon>Eumalacostraca</taxon>
        <taxon>Eucarida</taxon>
        <taxon>Decapoda</taxon>
        <taxon>Pleocyemata</taxon>
        <taxon>Astacidea</taxon>
        <taxon>Parastacoidea</taxon>
        <taxon>Parastacidae</taxon>
        <taxon>Cherax</taxon>
    </lineage>
</organism>
<keyword evidence="1" id="KW-0175">Coiled coil</keyword>
<feature type="compositionally biased region" description="Polar residues" evidence="2">
    <location>
        <begin position="100"/>
        <end position="121"/>
    </location>
</feature>
<evidence type="ECO:0000313" key="4">
    <source>
        <dbReference type="Proteomes" id="UP001445076"/>
    </source>
</evidence>
<dbReference type="EMBL" id="JARKIK010000056">
    <property type="protein sequence ID" value="KAK8732765.1"/>
    <property type="molecule type" value="Genomic_DNA"/>
</dbReference>
<evidence type="ECO:0000313" key="3">
    <source>
        <dbReference type="EMBL" id="KAK8732765.1"/>
    </source>
</evidence>
<comment type="caution">
    <text evidence="3">The sequence shown here is derived from an EMBL/GenBank/DDBJ whole genome shotgun (WGS) entry which is preliminary data.</text>
</comment>
<name>A0AAW0WKM8_CHEQU</name>
<reference evidence="3 4" key="1">
    <citation type="journal article" date="2024" name="BMC Genomics">
        <title>Genome assembly of redclaw crayfish (Cherax quadricarinatus) provides insights into its immune adaptation and hypoxia tolerance.</title>
        <authorList>
            <person name="Liu Z."/>
            <person name="Zheng J."/>
            <person name="Li H."/>
            <person name="Fang K."/>
            <person name="Wang S."/>
            <person name="He J."/>
            <person name="Zhou D."/>
            <person name="Weng S."/>
            <person name="Chi M."/>
            <person name="Gu Z."/>
            <person name="He J."/>
            <person name="Li F."/>
            <person name="Wang M."/>
        </authorList>
    </citation>
    <scope>NUCLEOTIDE SEQUENCE [LARGE SCALE GENOMIC DNA]</scope>
    <source>
        <strain evidence="3">ZL_2023a</strain>
    </source>
</reference>
<dbReference type="AlphaFoldDB" id="A0AAW0WKM8"/>
<evidence type="ECO:0000256" key="2">
    <source>
        <dbReference type="SAM" id="MobiDB-lite"/>
    </source>
</evidence>
<gene>
    <name evidence="3" type="ORF">OTU49_006914</name>
</gene>
<evidence type="ECO:0000256" key="1">
    <source>
        <dbReference type="SAM" id="Coils"/>
    </source>
</evidence>